<feature type="compositionally biased region" description="Low complexity" evidence="1">
    <location>
        <begin position="71"/>
        <end position="81"/>
    </location>
</feature>
<dbReference type="EMBL" id="OZ034818">
    <property type="protein sequence ID" value="CAL1388665.1"/>
    <property type="molecule type" value="Genomic_DNA"/>
</dbReference>
<keyword evidence="3" id="KW-1185">Reference proteome</keyword>
<dbReference type="AlphaFoldDB" id="A0AAV2ERP8"/>
<protein>
    <submittedName>
        <fullName evidence="2">Uncharacterized protein</fullName>
    </submittedName>
</protein>
<proteinExistence type="predicted"/>
<dbReference type="Proteomes" id="UP001497516">
    <property type="component" value="Chromosome 5"/>
</dbReference>
<name>A0AAV2ERP8_9ROSI</name>
<accession>A0AAV2ERP8</accession>
<organism evidence="2 3">
    <name type="scientific">Linum trigynum</name>
    <dbReference type="NCBI Taxonomy" id="586398"/>
    <lineage>
        <taxon>Eukaryota</taxon>
        <taxon>Viridiplantae</taxon>
        <taxon>Streptophyta</taxon>
        <taxon>Embryophyta</taxon>
        <taxon>Tracheophyta</taxon>
        <taxon>Spermatophyta</taxon>
        <taxon>Magnoliopsida</taxon>
        <taxon>eudicotyledons</taxon>
        <taxon>Gunneridae</taxon>
        <taxon>Pentapetalae</taxon>
        <taxon>rosids</taxon>
        <taxon>fabids</taxon>
        <taxon>Malpighiales</taxon>
        <taxon>Linaceae</taxon>
        <taxon>Linum</taxon>
    </lineage>
</organism>
<evidence type="ECO:0000256" key="1">
    <source>
        <dbReference type="SAM" id="MobiDB-lite"/>
    </source>
</evidence>
<sequence>MIFVSYKSVPHRCAQCGIFRRDVGHGDECRSLDVLQDRELVVAGQVDLEALQVQWAPKPAEATSEADKSSSNEAVPASSSAGNTEMASPMVTQSAVAQTRPQTVGDRAKEVVDDEGFQLVVRKNNQSFAGGALGFVNR</sequence>
<evidence type="ECO:0000313" key="2">
    <source>
        <dbReference type="EMBL" id="CAL1388665.1"/>
    </source>
</evidence>
<reference evidence="2 3" key="1">
    <citation type="submission" date="2024-04" db="EMBL/GenBank/DDBJ databases">
        <authorList>
            <person name="Fracassetti M."/>
        </authorList>
    </citation>
    <scope>NUCLEOTIDE SEQUENCE [LARGE SCALE GENOMIC DNA]</scope>
</reference>
<feature type="region of interest" description="Disordered" evidence="1">
    <location>
        <begin position="56"/>
        <end position="108"/>
    </location>
</feature>
<evidence type="ECO:0000313" key="3">
    <source>
        <dbReference type="Proteomes" id="UP001497516"/>
    </source>
</evidence>
<gene>
    <name evidence="2" type="ORF">LTRI10_LOCUS29582</name>
</gene>
<feature type="compositionally biased region" description="Polar residues" evidence="1">
    <location>
        <begin position="82"/>
        <end position="102"/>
    </location>
</feature>